<reference evidence="12" key="3">
    <citation type="submission" date="2025-09" db="UniProtKB">
        <authorList>
            <consortium name="Ensembl"/>
        </authorList>
    </citation>
    <scope>IDENTIFICATION</scope>
</reference>
<keyword evidence="5 7" id="KW-0863">Zinc-finger</keyword>
<evidence type="ECO:0000256" key="3">
    <source>
        <dbReference type="ARBA" id="ARBA00022490"/>
    </source>
</evidence>
<dbReference type="GO" id="GO:0005737">
    <property type="term" value="C:cytoplasm"/>
    <property type="evidence" value="ECO:0007669"/>
    <property type="project" value="UniProtKB-SubCell"/>
</dbReference>
<evidence type="ECO:0000259" key="11">
    <source>
        <dbReference type="PROSITE" id="PS50188"/>
    </source>
</evidence>
<dbReference type="InterPro" id="IPR013083">
    <property type="entry name" value="Znf_RING/FYVE/PHD"/>
</dbReference>
<comment type="subcellular location">
    <subcellularLocation>
        <location evidence="1">Cytoplasm</location>
    </subcellularLocation>
</comment>
<dbReference type="InterPro" id="IPR001841">
    <property type="entry name" value="Znf_RING"/>
</dbReference>
<dbReference type="Ensembl" id="ENSSFOT00015076821.1">
    <property type="protein sequence ID" value="ENSSFOP00015066401.1"/>
    <property type="gene ID" value="ENSSFOG00015033342.1"/>
</dbReference>
<dbReference type="InterPro" id="IPR006574">
    <property type="entry name" value="PRY"/>
</dbReference>
<dbReference type="InterPro" id="IPR000315">
    <property type="entry name" value="Znf_B-box"/>
</dbReference>
<dbReference type="Pfam" id="PF00097">
    <property type="entry name" value="zf-C3HC4"/>
    <property type="match status" value="1"/>
</dbReference>
<dbReference type="SUPFAM" id="SSF57850">
    <property type="entry name" value="RING/U-box"/>
    <property type="match status" value="1"/>
</dbReference>
<gene>
    <name evidence="12" type="primary">LOC108930871</name>
</gene>
<evidence type="ECO:0000256" key="2">
    <source>
        <dbReference type="ARBA" id="ARBA00008518"/>
    </source>
</evidence>
<keyword evidence="4" id="KW-0479">Metal-binding</keyword>
<dbReference type="Gene3D" id="3.30.160.60">
    <property type="entry name" value="Classic Zinc Finger"/>
    <property type="match status" value="1"/>
</dbReference>
<dbReference type="GeneID" id="108930871"/>
<dbReference type="KEGG" id="sfm:108930871"/>
<keyword evidence="6" id="KW-0862">Zinc</keyword>
<dbReference type="Proteomes" id="UP000694397">
    <property type="component" value="Chromosome 3"/>
</dbReference>
<dbReference type="InterPro" id="IPR003879">
    <property type="entry name" value="Butyrophylin_SPRY"/>
</dbReference>
<evidence type="ECO:0000313" key="12">
    <source>
        <dbReference type="Ensembl" id="ENSSFOP00015066401.1"/>
    </source>
</evidence>
<evidence type="ECO:0000256" key="5">
    <source>
        <dbReference type="ARBA" id="ARBA00022771"/>
    </source>
</evidence>
<dbReference type="Gene3D" id="2.60.120.920">
    <property type="match status" value="1"/>
</dbReference>
<dbReference type="CDD" id="cd13733">
    <property type="entry name" value="SPRY_PRY_C-I_1"/>
    <property type="match status" value="1"/>
</dbReference>
<dbReference type="SUPFAM" id="SSF57845">
    <property type="entry name" value="B-box zinc-binding domain"/>
    <property type="match status" value="1"/>
</dbReference>
<evidence type="ECO:0000256" key="1">
    <source>
        <dbReference type="ARBA" id="ARBA00004496"/>
    </source>
</evidence>
<dbReference type="SMART" id="SM00184">
    <property type="entry name" value="RING"/>
    <property type="match status" value="1"/>
</dbReference>
<dbReference type="InterPro" id="IPR018957">
    <property type="entry name" value="Znf_C3HC4_RING-type"/>
</dbReference>
<dbReference type="GO" id="GO:0008270">
    <property type="term" value="F:zinc ion binding"/>
    <property type="evidence" value="ECO:0007669"/>
    <property type="project" value="UniProtKB-KW"/>
</dbReference>
<dbReference type="PROSITE" id="PS50119">
    <property type="entry name" value="ZF_BBOX"/>
    <property type="match status" value="1"/>
</dbReference>
<evidence type="ECO:0000256" key="7">
    <source>
        <dbReference type="PROSITE-ProRule" id="PRU00024"/>
    </source>
</evidence>
<dbReference type="InterPro" id="IPR001870">
    <property type="entry name" value="B30.2/SPRY"/>
</dbReference>
<dbReference type="AlphaFoldDB" id="A0A8C9VW77"/>
<name>A0A8C9VW77_SCLFO</name>
<dbReference type="InterPro" id="IPR003877">
    <property type="entry name" value="SPRY_dom"/>
</dbReference>
<accession>A0A8C9VW77</accession>
<dbReference type="SMART" id="SM00589">
    <property type="entry name" value="PRY"/>
    <property type="match status" value="1"/>
</dbReference>
<dbReference type="Pfam" id="PF00643">
    <property type="entry name" value="zf-B_box"/>
    <property type="match status" value="1"/>
</dbReference>
<dbReference type="InterPro" id="IPR043136">
    <property type="entry name" value="B30.2/SPRY_sf"/>
</dbReference>
<proteinExistence type="inferred from homology"/>
<dbReference type="InterPro" id="IPR050143">
    <property type="entry name" value="TRIM/RBCC"/>
</dbReference>
<dbReference type="InterPro" id="IPR013320">
    <property type="entry name" value="ConA-like_dom_sf"/>
</dbReference>
<keyword evidence="13" id="KW-1185">Reference proteome</keyword>
<dbReference type="Gene3D" id="3.30.40.10">
    <property type="entry name" value="Zinc/RING finger domain, C3HC4 (zinc finger)"/>
    <property type="match status" value="1"/>
</dbReference>
<dbReference type="OrthoDB" id="6105938at2759"/>
<evidence type="ECO:0000259" key="10">
    <source>
        <dbReference type="PROSITE" id="PS50119"/>
    </source>
</evidence>
<feature type="domain" description="RING-type" evidence="9">
    <location>
        <begin position="14"/>
        <end position="54"/>
    </location>
</feature>
<keyword evidence="3" id="KW-0963">Cytoplasm</keyword>
<sequence length="476" mass="54747">MAAKISFLDEDLICSVCCEIFKDPVVLKCSHSFCKSCVQQYWEQKSSRECPLCRRRSSAEDPPPNLVLKNIVETYLKKKSEVEAVEKTEPHCSVHGQKLLFFCEDDHEVLCVVCQTSKKHRNHQLCPVEEAAAEMKEKLKTALKPIKEKLKKFNEAKKLCEDTMKHVKNQAQHTEKQIKEEFEKLHQFLRDEEEARLAALREEEEQKSQRMKNKIENMSKHISILSDRIREVEEDLNNEDTKFLMTLMSTQQRSQCEVKDPEVLSGALIDVAKHLGSLSFRVWEKMLHIVTYTPVTLDPNTAVPWLFLSDDLTCVRNTRVKQQLPDNKERFDRCVNVLGSEGFISGKHSWEVEVGNTPEWDVGVMKESINRKGEITCSPEDGFWVVALRNGDQYKAYTSPSTSLTLEKKPQRIRVQLDYDKGKVSFFNSTDMSHIYTFTDTFTEKLFPFFSPCVNVDGSNSGALKMCPVKVSVTVN</sequence>
<evidence type="ECO:0000313" key="13">
    <source>
        <dbReference type="Proteomes" id="UP000694397"/>
    </source>
</evidence>
<dbReference type="InterPro" id="IPR017907">
    <property type="entry name" value="Znf_RING_CS"/>
</dbReference>
<dbReference type="SMART" id="SM00336">
    <property type="entry name" value="BBOX"/>
    <property type="match status" value="1"/>
</dbReference>
<dbReference type="PROSITE" id="PS50089">
    <property type="entry name" value="ZF_RING_2"/>
    <property type="match status" value="1"/>
</dbReference>
<comment type="similarity">
    <text evidence="2">Belongs to the TRIM/RBCC family.</text>
</comment>
<dbReference type="PANTHER" id="PTHR24103">
    <property type="entry name" value="E3 UBIQUITIN-PROTEIN LIGASE TRIM"/>
    <property type="match status" value="1"/>
</dbReference>
<dbReference type="PROSITE" id="PS50188">
    <property type="entry name" value="B302_SPRY"/>
    <property type="match status" value="1"/>
</dbReference>
<dbReference type="GeneTree" id="ENSGT00970000193390"/>
<dbReference type="SUPFAM" id="SSF49899">
    <property type="entry name" value="Concanavalin A-like lectins/glucanases"/>
    <property type="match status" value="1"/>
</dbReference>
<evidence type="ECO:0000256" key="4">
    <source>
        <dbReference type="ARBA" id="ARBA00022723"/>
    </source>
</evidence>
<dbReference type="PROSITE" id="PS00518">
    <property type="entry name" value="ZF_RING_1"/>
    <property type="match status" value="1"/>
</dbReference>
<evidence type="ECO:0000259" key="9">
    <source>
        <dbReference type="PROSITE" id="PS50089"/>
    </source>
</evidence>
<dbReference type="RefSeq" id="XP_029105951.1">
    <property type="nucleotide sequence ID" value="XM_029250118.1"/>
</dbReference>
<organism evidence="12 13">
    <name type="scientific">Scleropages formosus</name>
    <name type="common">Asian bonytongue</name>
    <name type="synonym">Osteoglossum formosum</name>
    <dbReference type="NCBI Taxonomy" id="113540"/>
    <lineage>
        <taxon>Eukaryota</taxon>
        <taxon>Metazoa</taxon>
        <taxon>Chordata</taxon>
        <taxon>Craniata</taxon>
        <taxon>Vertebrata</taxon>
        <taxon>Euteleostomi</taxon>
        <taxon>Actinopterygii</taxon>
        <taxon>Neopterygii</taxon>
        <taxon>Teleostei</taxon>
        <taxon>Osteoglossocephala</taxon>
        <taxon>Osteoglossomorpha</taxon>
        <taxon>Osteoglossiformes</taxon>
        <taxon>Osteoglossidae</taxon>
        <taxon>Scleropages</taxon>
    </lineage>
</organism>
<evidence type="ECO:0000256" key="8">
    <source>
        <dbReference type="SAM" id="Coils"/>
    </source>
</evidence>
<dbReference type="PRINTS" id="PR01407">
    <property type="entry name" value="BUTYPHLNCDUF"/>
</dbReference>
<feature type="domain" description="B30.2/SPRY" evidence="11">
    <location>
        <begin position="275"/>
        <end position="469"/>
    </location>
</feature>
<dbReference type="FunFam" id="2.60.120.920:FF:000004">
    <property type="entry name" value="Butyrophilin subfamily 1 member A1"/>
    <property type="match status" value="1"/>
</dbReference>
<feature type="coiled-coil region" evidence="8">
    <location>
        <begin position="164"/>
        <end position="242"/>
    </location>
</feature>
<evidence type="ECO:0000256" key="6">
    <source>
        <dbReference type="ARBA" id="ARBA00022833"/>
    </source>
</evidence>
<protein>
    <submittedName>
        <fullName evidence="12">Zinc-binding protein A33-like</fullName>
    </submittedName>
</protein>
<dbReference type="Pfam" id="PF13765">
    <property type="entry name" value="PRY"/>
    <property type="match status" value="1"/>
</dbReference>
<dbReference type="SMART" id="SM00449">
    <property type="entry name" value="SPRY"/>
    <property type="match status" value="1"/>
</dbReference>
<reference evidence="12 13" key="1">
    <citation type="submission" date="2019-04" db="EMBL/GenBank/DDBJ databases">
        <authorList>
            <consortium name="Wellcome Sanger Institute Data Sharing"/>
        </authorList>
    </citation>
    <scope>NUCLEOTIDE SEQUENCE [LARGE SCALE GENOMIC DNA]</scope>
</reference>
<feature type="domain" description="B box-type" evidence="10">
    <location>
        <begin position="87"/>
        <end position="128"/>
    </location>
</feature>
<dbReference type="Pfam" id="PF00622">
    <property type="entry name" value="SPRY"/>
    <property type="match status" value="1"/>
</dbReference>
<reference evidence="12" key="2">
    <citation type="submission" date="2025-08" db="UniProtKB">
        <authorList>
            <consortium name="Ensembl"/>
        </authorList>
    </citation>
    <scope>IDENTIFICATION</scope>
</reference>
<keyword evidence="8" id="KW-0175">Coiled coil</keyword>